<dbReference type="AlphaFoldDB" id="A0A318Y159"/>
<dbReference type="InterPro" id="IPR003615">
    <property type="entry name" value="HNH_nuc"/>
</dbReference>
<keyword evidence="1" id="KW-0540">Nuclease</keyword>
<dbReference type="EMBL" id="QKMR01000031">
    <property type="protein sequence ID" value="PYG84788.1"/>
    <property type="molecule type" value="Genomic_DNA"/>
</dbReference>
<keyword evidence="7" id="KW-1185">Reference proteome</keyword>
<dbReference type="PANTHER" id="PTHR41286">
    <property type="entry name" value="HNH NUCLEASE YAJD-RELATED"/>
    <property type="match status" value="1"/>
</dbReference>
<evidence type="ECO:0000256" key="3">
    <source>
        <dbReference type="ARBA" id="ARBA00038412"/>
    </source>
</evidence>
<organism evidence="6 7">
    <name type="scientific">Ruminiclostridium sufflavum DSM 19573</name>
    <dbReference type="NCBI Taxonomy" id="1121337"/>
    <lineage>
        <taxon>Bacteria</taxon>
        <taxon>Bacillati</taxon>
        <taxon>Bacillota</taxon>
        <taxon>Clostridia</taxon>
        <taxon>Eubacteriales</taxon>
        <taxon>Oscillospiraceae</taxon>
        <taxon>Ruminiclostridium</taxon>
    </lineage>
</organism>
<evidence type="ECO:0000256" key="2">
    <source>
        <dbReference type="ARBA" id="ARBA00022801"/>
    </source>
</evidence>
<evidence type="ECO:0000313" key="7">
    <source>
        <dbReference type="Proteomes" id="UP000248132"/>
    </source>
</evidence>
<reference evidence="6 7" key="1">
    <citation type="submission" date="2018-06" db="EMBL/GenBank/DDBJ databases">
        <title>Genomic Encyclopedia of Type Strains, Phase I: the one thousand microbial genomes (KMG-I) project.</title>
        <authorList>
            <person name="Kyrpides N."/>
        </authorList>
    </citation>
    <scope>NUCLEOTIDE SEQUENCE [LARGE SCALE GENOMIC DNA]</scope>
    <source>
        <strain evidence="6 7">DSM 19573</strain>
    </source>
</reference>
<dbReference type="InterPro" id="IPR002711">
    <property type="entry name" value="HNH"/>
</dbReference>
<dbReference type="GO" id="GO:0005829">
    <property type="term" value="C:cytosol"/>
    <property type="evidence" value="ECO:0007669"/>
    <property type="project" value="TreeGrafter"/>
</dbReference>
<evidence type="ECO:0000256" key="4">
    <source>
        <dbReference type="ARBA" id="ARBA00040194"/>
    </source>
</evidence>
<protein>
    <recommendedName>
        <fullName evidence="4">Putative HNH nuclease YajD</fullName>
    </recommendedName>
</protein>
<sequence length="117" mass="13968">MPMKPLKPCKHSGCPELTSGSYCDKHSSLDINKRKSAEERGYDSRWRTASKRYLESHPLCIYCLKENKLVKATVVDHITPHRGNKALFWDERNWQSLCKRCHDRKTMTEDRYQEYRY</sequence>
<proteinExistence type="inferred from homology"/>
<dbReference type="GO" id="GO:0016787">
    <property type="term" value="F:hydrolase activity"/>
    <property type="evidence" value="ECO:0007669"/>
    <property type="project" value="UniProtKB-KW"/>
</dbReference>
<dbReference type="RefSeq" id="WP_110463527.1">
    <property type="nucleotide sequence ID" value="NZ_QKMR01000031.1"/>
</dbReference>
<keyword evidence="2" id="KW-0378">Hydrolase</keyword>
<dbReference type="Proteomes" id="UP000248132">
    <property type="component" value="Unassembled WGS sequence"/>
</dbReference>
<evidence type="ECO:0000313" key="6">
    <source>
        <dbReference type="EMBL" id="PYG84788.1"/>
    </source>
</evidence>
<dbReference type="CDD" id="cd00085">
    <property type="entry name" value="HNHc"/>
    <property type="match status" value="1"/>
</dbReference>
<dbReference type="GO" id="GO:0008270">
    <property type="term" value="F:zinc ion binding"/>
    <property type="evidence" value="ECO:0007669"/>
    <property type="project" value="InterPro"/>
</dbReference>
<evidence type="ECO:0000256" key="1">
    <source>
        <dbReference type="ARBA" id="ARBA00022722"/>
    </source>
</evidence>
<comment type="similarity">
    <text evidence="3">Belongs to the HNH nuclease family.</text>
</comment>
<dbReference type="OrthoDB" id="9779761at2"/>
<dbReference type="GO" id="GO:0004519">
    <property type="term" value="F:endonuclease activity"/>
    <property type="evidence" value="ECO:0007669"/>
    <property type="project" value="InterPro"/>
</dbReference>
<accession>A0A318Y159</accession>
<name>A0A318Y159_9FIRM</name>
<gene>
    <name evidence="6" type="ORF">LY28_03581</name>
</gene>
<evidence type="ECO:0000259" key="5">
    <source>
        <dbReference type="SMART" id="SM00507"/>
    </source>
</evidence>
<dbReference type="Pfam" id="PF01844">
    <property type="entry name" value="HNH"/>
    <property type="match status" value="1"/>
</dbReference>
<dbReference type="PANTHER" id="PTHR41286:SF1">
    <property type="entry name" value="HNH NUCLEASE YAJD-RELATED"/>
    <property type="match status" value="1"/>
</dbReference>
<feature type="domain" description="HNH nuclease" evidence="5">
    <location>
        <begin position="48"/>
        <end position="103"/>
    </location>
</feature>
<dbReference type="GO" id="GO:0003676">
    <property type="term" value="F:nucleic acid binding"/>
    <property type="evidence" value="ECO:0007669"/>
    <property type="project" value="InterPro"/>
</dbReference>
<dbReference type="SMART" id="SM00507">
    <property type="entry name" value="HNHc"/>
    <property type="match status" value="1"/>
</dbReference>
<dbReference type="Gene3D" id="1.10.30.50">
    <property type="match status" value="1"/>
</dbReference>
<comment type="caution">
    <text evidence="6">The sequence shown here is derived from an EMBL/GenBank/DDBJ whole genome shotgun (WGS) entry which is preliminary data.</text>
</comment>